<accession>B0DZ34</accession>
<dbReference type="PANTHER" id="PTHR23244:SF456">
    <property type="entry name" value="MULTIPLE EPIDERMAL GROWTH FACTOR-LIKE DOMAINS PROTEIN 8"/>
    <property type="match status" value="1"/>
</dbReference>
<dbReference type="InParanoid" id="B0DZ34"/>
<keyword evidence="2" id="KW-1185">Reference proteome</keyword>
<protein>
    <submittedName>
        <fullName evidence="1">Predicted protein</fullName>
    </submittedName>
</protein>
<evidence type="ECO:0000313" key="2">
    <source>
        <dbReference type="Proteomes" id="UP000001194"/>
    </source>
</evidence>
<dbReference type="Proteomes" id="UP000001194">
    <property type="component" value="Unassembled WGS sequence"/>
</dbReference>
<dbReference type="SUPFAM" id="SSF117281">
    <property type="entry name" value="Kelch motif"/>
    <property type="match status" value="1"/>
</dbReference>
<dbReference type="RefSeq" id="XP_001889221.1">
    <property type="nucleotide sequence ID" value="XM_001889186.1"/>
</dbReference>
<gene>
    <name evidence="1" type="ORF">LACBIDRAFT_334396</name>
</gene>
<dbReference type="Gene3D" id="2.120.10.80">
    <property type="entry name" value="Kelch-type beta propeller"/>
    <property type="match status" value="2"/>
</dbReference>
<dbReference type="OrthoDB" id="432528at2759"/>
<dbReference type="AlphaFoldDB" id="B0DZ34"/>
<reference evidence="1 2" key="1">
    <citation type="journal article" date="2008" name="Nature">
        <title>The genome of Laccaria bicolor provides insights into mycorrhizal symbiosis.</title>
        <authorList>
            <person name="Martin F."/>
            <person name="Aerts A."/>
            <person name="Ahren D."/>
            <person name="Brun A."/>
            <person name="Danchin E.G.J."/>
            <person name="Duchaussoy F."/>
            <person name="Gibon J."/>
            <person name="Kohler A."/>
            <person name="Lindquist E."/>
            <person name="Pereda V."/>
            <person name="Salamov A."/>
            <person name="Shapiro H.J."/>
            <person name="Wuyts J."/>
            <person name="Blaudez D."/>
            <person name="Buee M."/>
            <person name="Brokstein P."/>
            <person name="Canbaeck B."/>
            <person name="Cohen D."/>
            <person name="Courty P.E."/>
            <person name="Coutinho P.M."/>
            <person name="Delaruelle C."/>
            <person name="Detter J.C."/>
            <person name="Deveau A."/>
            <person name="DiFazio S."/>
            <person name="Duplessis S."/>
            <person name="Fraissinet-Tachet L."/>
            <person name="Lucic E."/>
            <person name="Frey-Klett P."/>
            <person name="Fourrey C."/>
            <person name="Feussner I."/>
            <person name="Gay G."/>
            <person name="Grimwood J."/>
            <person name="Hoegger P.J."/>
            <person name="Jain P."/>
            <person name="Kilaru S."/>
            <person name="Labbe J."/>
            <person name="Lin Y.C."/>
            <person name="Legue V."/>
            <person name="Le Tacon F."/>
            <person name="Marmeisse R."/>
            <person name="Melayah D."/>
            <person name="Montanini B."/>
            <person name="Muratet M."/>
            <person name="Nehls U."/>
            <person name="Niculita-Hirzel H."/>
            <person name="Oudot-Le Secq M.P."/>
            <person name="Peter M."/>
            <person name="Quesneville H."/>
            <person name="Rajashekar B."/>
            <person name="Reich M."/>
            <person name="Rouhier N."/>
            <person name="Schmutz J."/>
            <person name="Yin T."/>
            <person name="Chalot M."/>
            <person name="Henrissat B."/>
            <person name="Kuees U."/>
            <person name="Lucas S."/>
            <person name="Van de Peer Y."/>
            <person name="Podila G.K."/>
            <person name="Polle A."/>
            <person name="Pukkila P.J."/>
            <person name="Richardson P.M."/>
            <person name="Rouze P."/>
            <person name="Sanders I.R."/>
            <person name="Stajich J.E."/>
            <person name="Tunlid A."/>
            <person name="Tuskan G."/>
            <person name="Grigoriev I.V."/>
        </authorList>
    </citation>
    <scope>NUCLEOTIDE SEQUENCE [LARGE SCALE GENOMIC DNA]</scope>
    <source>
        <strain evidence="2">S238N-H82 / ATCC MYA-4686</strain>
    </source>
</reference>
<evidence type="ECO:0000313" key="1">
    <source>
        <dbReference type="EMBL" id="EDR00164.1"/>
    </source>
</evidence>
<organism evidence="2">
    <name type="scientific">Laccaria bicolor (strain S238N-H82 / ATCC MYA-4686)</name>
    <name type="common">Bicoloured deceiver</name>
    <name type="synonym">Laccaria laccata var. bicolor</name>
    <dbReference type="NCBI Taxonomy" id="486041"/>
    <lineage>
        <taxon>Eukaryota</taxon>
        <taxon>Fungi</taxon>
        <taxon>Dikarya</taxon>
        <taxon>Basidiomycota</taxon>
        <taxon>Agaricomycotina</taxon>
        <taxon>Agaricomycetes</taxon>
        <taxon>Agaricomycetidae</taxon>
        <taxon>Agaricales</taxon>
        <taxon>Agaricineae</taxon>
        <taxon>Hydnangiaceae</taxon>
        <taxon>Laccaria</taxon>
    </lineage>
</organism>
<dbReference type="GeneID" id="6084881"/>
<sequence>MASSAFRKIGNTGTALDRRSNMGIEDLGPTHVTPEVKEIRDMDELEELTKLRHPDPSLTHKLEIQFPELQVLGSWKKLTLLKKGGMKARLAFSSFIWNSKLYVGGGAYETKGPWLRDLWCLDLEKLDKWRQLPSYPVSEQYTGVWLLWRFSIHNNRAYLVTGKAEVDYFDLITEEWGSVMTTYKRTAADKKAGVHEQWVFPVWNILDSTQEVVGDILYLFGGTHGECIIGTNLFVQLDLKTMEWTRLSGTLRPGEIADYSCPGPRKTPSSWVDRDQERIYLIFGECDRSAGIAKGDRHAAEHGYAYEDFWSWDIKAKEWRMERLVGNVPCPRSEAACTYNPKMDKTVIFGGYNPTLPTQFGNNFFPFSYYADTFMYFPPPPPSTRSIFPPSSGKWKHVLTPGFPTYRAQSQLHTDPATGKMYLFGGYVNTDSVPSRKTYNSRTFGDLWQLRVDAPGGFFDEKDVDLEEERKTAMVGPWQRCFTCGSTGRWKKCGGSCKGQAFFCDSECLREGWKEHKWADYIFPINELDTSDAEAKLLLPSPQQNAEPPRSSTTCFLFSDAGLMCLALKLADCDGWVGTYSHPPSQPTTDDDRWNLDEWKWDALKASMARSPRRQHYPRPEFLFSAERPGYEDTIAQFIPRNELLRLYGVDRTLFDIVMNERYRETLIYHLGDEMTRQCLVSYIARRVRTLHLRLDFFGKPLAFHGQKKSLSQSLLRKLSKEERQSAATAKASVQLLRSITNLMNLVTLDLECQNYPVDDYKLAIPFIMKGWVVYGSVLRTLSLKIPLETVKECVPPPLRLPSLEDLSIHIFTAYLMTDATKLVRSLLVPFVNRHSLTIESLSIYTPMAFNYNISPIFGELEYLPCLTKIDVYFPFISLQQIDSAGLHHLLMAQSASLLTLRIWLFI</sequence>
<dbReference type="PANTHER" id="PTHR23244">
    <property type="entry name" value="KELCH REPEAT DOMAIN"/>
    <property type="match status" value="1"/>
</dbReference>
<name>B0DZ34_LACBS</name>
<dbReference type="InterPro" id="IPR015915">
    <property type="entry name" value="Kelch-typ_b-propeller"/>
</dbReference>
<dbReference type="EMBL" id="DS547153">
    <property type="protein sequence ID" value="EDR00164.1"/>
    <property type="molecule type" value="Genomic_DNA"/>
</dbReference>
<dbReference type="KEGG" id="lbc:LACBIDRAFT_334396"/>
<dbReference type="HOGENOM" id="CLU_320055_0_0_1"/>
<proteinExistence type="predicted"/>